<dbReference type="PANTHER" id="PTHR48086">
    <property type="entry name" value="SODIUM/PROLINE SYMPORTER-RELATED"/>
    <property type="match status" value="1"/>
</dbReference>
<dbReference type="AlphaFoldDB" id="D9PZ71"/>
<feature type="transmembrane region" description="Helical" evidence="7">
    <location>
        <begin position="231"/>
        <end position="248"/>
    </location>
</feature>
<evidence type="ECO:0000313" key="9">
    <source>
        <dbReference type="Proteomes" id="UP000000346"/>
    </source>
</evidence>
<dbReference type="EMBL" id="CP001742">
    <property type="protein sequence ID" value="ADL19858.1"/>
    <property type="molecule type" value="Genomic_DNA"/>
</dbReference>
<keyword evidence="4 7" id="KW-0812">Transmembrane</keyword>
<evidence type="ECO:0000256" key="7">
    <source>
        <dbReference type="SAM" id="Phobius"/>
    </source>
</evidence>
<keyword evidence="3" id="KW-0813">Transport</keyword>
<evidence type="ECO:0000256" key="6">
    <source>
        <dbReference type="ARBA" id="ARBA00023136"/>
    </source>
</evidence>
<dbReference type="PANTHER" id="PTHR48086:SF8">
    <property type="entry name" value="MONOCARBOXYLIC ACID PERMEASE"/>
    <property type="match status" value="1"/>
</dbReference>
<proteinExistence type="inferred from homology"/>
<dbReference type="OrthoDB" id="19182at2157"/>
<dbReference type="InterPro" id="IPR038377">
    <property type="entry name" value="Na/Glc_symporter_sf"/>
</dbReference>
<feature type="transmembrane region" description="Helical" evidence="7">
    <location>
        <begin position="424"/>
        <end position="441"/>
    </location>
</feature>
<feature type="transmembrane region" description="Helical" evidence="7">
    <location>
        <begin position="398"/>
        <end position="417"/>
    </location>
</feature>
<dbReference type="KEGG" id="asc:ASAC_1453"/>
<comment type="similarity">
    <text evidence="2">Belongs to the sodium:solute symporter (SSF) (TC 2.A.21) family.</text>
</comment>
<feature type="transmembrane region" description="Helical" evidence="7">
    <location>
        <begin position="323"/>
        <end position="351"/>
    </location>
</feature>
<feature type="transmembrane region" description="Helical" evidence="7">
    <location>
        <begin position="36"/>
        <end position="56"/>
    </location>
</feature>
<keyword evidence="9" id="KW-1185">Reference proteome</keyword>
<dbReference type="STRING" id="666510.ASAC_1453"/>
<feature type="transmembrane region" description="Helical" evidence="7">
    <location>
        <begin position="62"/>
        <end position="86"/>
    </location>
</feature>
<comment type="subcellular location">
    <subcellularLocation>
        <location evidence="1">Membrane</location>
        <topology evidence="1">Multi-pass membrane protein</topology>
    </subcellularLocation>
</comment>
<dbReference type="GO" id="GO:0022857">
    <property type="term" value="F:transmembrane transporter activity"/>
    <property type="evidence" value="ECO:0007669"/>
    <property type="project" value="InterPro"/>
</dbReference>
<evidence type="ECO:0000256" key="3">
    <source>
        <dbReference type="ARBA" id="ARBA00022448"/>
    </source>
</evidence>
<dbReference type="InParanoid" id="D9PZ71"/>
<protein>
    <submittedName>
        <fullName evidence="8">Metabolite permease, putative</fullName>
    </submittedName>
</protein>
<dbReference type="PROSITE" id="PS50283">
    <property type="entry name" value="NA_SOLUT_SYMP_3"/>
    <property type="match status" value="1"/>
</dbReference>
<evidence type="ECO:0000256" key="4">
    <source>
        <dbReference type="ARBA" id="ARBA00022692"/>
    </source>
</evidence>
<dbReference type="Proteomes" id="UP000000346">
    <property type="component" value="Chromosome"/>
</dbReference>
<feature type="transmembrane region" description="Helical" evidence="7">
    <location>
        <begin position="461"/>
        <end position="486"/>
    </location>
</feature>
<gene>
    <name evidence="8" type="ordered locus">ASAC_1453</name>
</gene>
<feature type="transmembrane region" description="Helical" evidence="7">
    <location>
        <begin position="152"/>
        <end position="175"/>
    </location>
</feature>
<feature type="transmembrane region" description="Helical" evidence="7">
    <location>
        <begin position="113"/>
        <end position="132"/>
    </location>
</feature>
<dbReference type="GO" id="GO:0005886">
    <property type="term" value="C:plasma membrane"/>
    <property type="evidence" value="ECO:0007669"/>
    <property type="project" value="TreeGrafter"/>
</dbReference>
<accession>D9PZ71</accession>
<dbReference type="InterPro" id="IPR001734">
    <property type="entry name" value="Na/solute_symporter"/>
</dbReference>
<feature type="transmembrane region" description="Helical" evidence="7">
    <location>
        <begin position="187"/>
        <end position="211"/>
    </location>
</feature>
<keyword evidence="6 7" id="KW-0472">Membrane</keyword>
<dbReference type="InterPro" id="IPR050277">
    <property type="entry name" value="Sodium:Solute_Symporter"/>
</dbReference>
<evidence type="ECO:0000313" key="8">
    <source>
        <dbReference type="EMBL" id="ADL19858.1"/>
    </source>
</evidence>
<evidence type="ECO:0000256" key="2">
    <source>
        <dbReference type="ARBA" id="ARBA00006434"/>
    </source>
</evidence>
<organism evidence="8 9">
    <name type="scientific">Acidilobus saccharovorans (strain DSM 16705 / JCM 18335 / VKM B-2471 / 345-15)</name>
    <dbReference type="NCBI Taxonomy" id="666510"/>
    <lineage>
        <taxon>Archaea</taxon>
        <taxon>Thermoproteota</taxon>
        <taxon>Thermoprotei</taxon>
        <taxon>Acidilobales</taxon>
        <taxon>Acidilobaceae</taxon>
        <taxon>Acidilobus</taxon>
    </lineage>
</organism>
<evidence type="ECO:0000256" key="1">
    <source>
        <dbReference type="ARBA" id="ARBA00004141"/>
    </source>
</evidence>
<dbReference type="eggNOG" id="arCOG01316">
    <property type="taxonomic scope" value="Archaea"/>
</dbReference>
<dbReference type="Gene3D" id="1.20.1730.10">
    <property type="entry name" value="Sodium/glucose cotransporter"/>
    <property type="match status" value="1"/>
</dbReference>
<keyword evidence="5 7" id="KW-1133">Transmembrane helix</keyword>
<reference evidence="8 9" key="1">
    <citation type="journal article" date="2010" name="Appl. Environ. Microbiol.">
        <title>The genome sequence of the crenarchaeon Acidilobus saccharovorans supports a new order, Acidilobales, and suggests an important ecological role in terrestrial acidic hot springs.</title>
        <authorList>
            <person name="Mardanov A.V."/>
            <person name="Svetlitchnyi V.A."/>
            <person name="Beletsky A.V."/>
            <person name="Prokofeva M.I."/>
            <person name="Bonch-Osmolovskaya E.A."/>
            <person name="Ravin N.V."/>
            <person name="Skryabin K.G."/>
        </authorList>
    </citation>
    <scope>NUCLEOTIDE SEQUENCE [LARGE SCALE GENOMIC DNA]</scope>
    <source>
        <strain evidence="9">DSM 16705 / JCM 18335 / VKM B-2471 / 345-15</strain>
    </source>
</reference>
<feature type="transmembrane region" description="Helical" evidence="7">
    <location>
        <begin position="269"/>
        <end position="291"/>
    </location>
</feature>
<feature type="transmembrane region" description="Helical" evidence="7">
    <location>
        <begin position="372"/>
        <end position="392"/>
    </location>
</feature>
<dbReference type="HOGENOM" id="CLU_018808_15_0_2"/>
<sequence>MFTAVVAALSALGFLGHRFRRSGGGLEEWAIAGRRFGPVIIWFLLGADVFTAYTLVSVPSLAFASGAIVFFTVPYAVTFLVAYAAMPRLWSEARRRGHLTAAELVADIYGSRALGVAVAVTGIVAVLPYMAVQIDGMRAVLEVLLQGVSSPGLVSELSLLLAFAVLAAFTYRSGLRGSALGAVLKDALLWLTVVVMAAVVISRVGGFQGLFSGLSRDPLPTGTLTLRSDLYVDYLSLALGSALALYLYPHVINGVMSSQSPKTIRTSTALLPLYVIAVGVFSFLGFAAYLMPGVLRFVSQFPASQRGLLVVPAMAQLLLPSPLAAVILAGIFIGGMVPAAIMAIAQSNLLVRGIVRPLARLSPEGEEAAAKWASVLFKFLALGFVFVTPLTYAIQLQLLGGIIVLQTLPPVMLSLVIRRLDPRALLAGLAAGLASGVYLTLLANRFGPIRTTSIAVGGVPVFVGLIALAVNLVVVLAGSAAASLLARGAP</sequence>
<name>D9PZ71_ACIS3</name>
<evidence type="ECO:0000256" key="5">
    <source>
        <dbReference type="ARBA" id="ARBA00022989"/>
    </source>
</evidence>